<protein>
    <submittedName>
        <fullName evidence="1">Uncharacterized protein</fullName>
    </submittedName>
</protein>
<evidence type="ECO:0000313" key="1">
    <source>
        <dbReference type="EMBL" id="TFH67215.1"/>
    </source>
</evidence>
<accession>A0A4Y8UEA6</accession>
<organism evidence="1 2">
    <name type="scientific">Gammaproteobacteria bacterium LSUCC0057</name>
    <dbReference type="NCBI Taxonomy" id="2559237"/>
    <lineage>
        <taxon>Bacteria</taxon>
        <taxon>Pseudomonadati</taxon>
        <taxon>Pseudomonadota</taxon>
        <taxon>Gammaproteobacteria</taxon>
        <taxon>Cellvibrionales</taxon>
        <taxon>Porticoccaceae</taxon>
        <taxon>SAR92 clade</taxon>
    </lineage>
</organism>
<evidence type="ECO:0000313" key="2">
    <source>
        <dbReference type="Proteomes" id="UP000298133"/>
    </source>
</evidence>
<gene>
    <name evidence="1" type="ORF">E3W66_09345</name>
</gene>
<sequence>MALPQQLFIFYCRVGVSQTAGGTAAARVTKSADIGMMANRNKLIAAARLVCTFFEQSSP</sequence>
<dbReference type="EMBL" id="SPIA01000004">
    <property type="protein sequence ID" value="TFH67215.1"/>
    <property type="molecule type" value="Genomic_DNA"/>
</dbReference>
<reference evidence="1 2" key="1">
    <citation type="submission" date="2019-03" db="EMBL/GenBank/DDBJ databases">
        <title>Draft genome of Gammaproteobacteria bacterium LSUCC0057, a member of the SAR92 clade.</title>
        <authorList>
            <person name="Lanclos V.C."/>
            <person name="Doiron C."/>
            <person name="Henson M.W."/>
            <person name="Thrash J.C."/>
        </authorList>
    </citation>
    <scope>NUCLEOTIDE SEQUENCE [LARGE SCALE GENOMIC DNA]</scope>
    <source>
        <strain evidence="1 2">LSUCC0057</strain>
    </source>
</reference>
<comment type="caution">
    <text evidence="1">The sequence shown here is derived from an EMBL/GenBank/DDBJ whole genome shotgun (WGS) entry which is preliminary data.</text>
</comment>
<dbReference type="Proteomes" id="UP000298133">
    <property type="component" value="Unassembled WGS sequence"/>
</dbReference>
<dbReference type="AlphaFoldDB" id="A0A4Y8UEA6"/>
<name>A0A4Y8UEA6_9GAMM</name>
<proteinExistence type="predicted"/>
<keyword evidence="2" id="KW-1185">Reference proteome</keyword>